<dbReference type="Proteomes" id="UP000789595">
    <property type="component" value="Unassembled WGS sequence"/>
</dbReference>
<dbReference type="AlphaFoldDB" id="A0A8J2S8M7"/>
<evidence type="ECO:0000313" key="3">
    <source>
        <dbReference type="EMBL" id="CAH0366230.1"/>
    </source>
</evidence>
<feature type="compositionally biased region" description="Basic residues" evidence="1">
    <location>
        <begin position="41"/>
        <end position="53"/>
    </location>
</feature>
<accession>A0A8J2S8M7</accession>
<evidence type="ECO:0000256" key="1">
    <source>
        <dbReference type="SAM" id="MobiDB-lite"/>
    </source>
</evidence>
<dbReference type="EMBL" id="CAKKNE010000001">
    <property type="protein sequence ID" value="CAH0366230.1"/>
    <property type="molecule type" value="Genomic_DNA"/>
</dbReference>
<feature type="compositionally biased region" description="Basic and acidic residues" evidence="1">
    <location>
        <begin position="135"/>
        <end position="145"/>
    </location>
</feature>
<feature type="compositionally biased region" description="Basic and acidic residues" evidence="1">
    <location>
        <begin position="58"/>
        <end position="74"/>
    </location>
</feature>
<feature type="region of interest" description="Disordered" evidence="1">
    <location>
        <begin position="126"/>
        <end position="154"/>
    </location>
</feature>
<name>A0A8J2S8M7_9STRA</name>
<reference evidence="3" key="1">
    <citation type="submission" date="2021-11" db="EMBL/GenBank/DDBJ databases">
        <authorList>
            <consortium name="Genoscope - CEA"/>
            <person name="William W."/>
        </authorList>
    </citation>
    <scope>NUCLEOTIDE SEQUENCE</scope>
</reference>
<feature type="non-terminal residue" evidence="3">
    <location>
        <position position="1"/>
    </location>
</feature>
<evidence type="ECO:0000313" key="4">
    <source>
        <dbReference type="Proteomes" id="UP000789595"/>
    </source>
</evidence>
<feature type="compositionally biased region" description="Basic residues" evidence="1">
    <location>
        <begin position="89"/>
        <end position="99"/>
    </location>
</feature>
<feature type="domain" description="Protein ENHANCED DISEASE RESISTANCE 2 C-terminal" evidence="2">
    <location>
        <begin position="256"/>
        <end position="491"/>
    </location>
</feature>
<dbReference type="InterPro" id="IPR009769">
    <property type="entry name" value="EDR2_C"/>
</dbReference>
<dbReference type="OrthoDB" id="9970435at2759"/>
<feature type="region of interest" description="Disordered" evidence="1">
    <location>
        <begin position="1"/>
        <end position="99"/>
    </location>
</feature>
<proteinExistence type="predicted"/>
<gene>
    <name evidence="3" type="ORF">PECAL_1P27080</name>
</gene>
<organism evidence="3 4">
    <name type="scientific">Pelagomonas calceolata</name>
    <dbReference type="NCBI Taxonomy" id="35677"/>
    <lineage>
        <taxon>Eukaryota</taxon>
        <taxon>Sar</taxon>
        <taxon>Stramenopiles</taxon>
        <taxon>Ochrophyta</taxon>
        <taxon>Pelagophyceae</taxon>
        <taxon>Pelagomonadales</taxon>
        <taxon>Pelagomonadaceae</taxon>
        <taxon>Pelagomonas</taxon>
    </lineage>
</organism>
<protein>
    <recommendedName>
        <fullName evidence="2">Protein ENHANCED DISEASE RESISTANCE 2 C-terminal domain-containing protein</fullName>
    </recommendedName>
</protein>
<sequence length="538" mass="57800">ALQEQVDRRRKMPRSQPSPGGAFPPEPPLSPSVSPASADRGRKKSGSGHRRRGSWSLERPRAHSFDEAEGRALGEDSDSDLNTLPTPARKQRRSTGRVRRFLRHEANVVKGGYKATKRNVGRFGRFLTKPMRPGRGRDEGDKAAREIPATPRAPCPADLAGPALRAAMRAVCAAALVVAAAAAAVATAPAPRAADAIIMLAALVSLFAACDASMKAADRLETTYKAHQEEDDEDDVIKEAPLTLVKEGTSDESGTWAPGRGADFAVRSSTYLENGVKKPSCEPLYTVGVAGFAMSAGAVNDGSRAYPEVLEKLRGEDADRDVFTDASSPLPKYVMITMNSPLEAPSLRKKAKGEKTAVFVFALRRNDAAIAKAPKAAVALATKWLSDAPNDPGLSGRLKGIFHASGDGVPNLAKKWNGKPVLLAASAGFGGRERPGISRFIRGADCLEVNVDVSESFTYIARGAIYLVTDKLRDIRIKFGFVVEGRERDELCRNQNLRRLLDGLPEALITAVDVHQFDWRACVDGLVQADTPSDDDEA</sequence>
<comment type="caution">
    <text evidence="3">The sequence shown here is derived from an EMBL/GenBank/DDBJ whole genome shotgun (WGS) entry which is preliminary data.</text>
</comment>
<evidence type="ECO:0000259" key="2">
    <source>
        <dbReference type="Pfam" id="PF07059"/>
    </source>
</evidence>
<dbReference type="Pfam" id="PF07059">
    <property type="entry name" value="EDR2_C"/>
    <property type="match status" value="1"/>
</dbReference>
<keyword evidence="4" id="KW-1185">Reference proteome</keyword>